<feature type="chain" id="PRO_5046093449" description="Lipoprotein" evidence="2">
    <location>
        <begin position="23"/>
        <end position="387"/>
    </location>
</feature>
<accession>A0ABY5DUU8</accession>
<sequence>MIPARRLAALLLAVLSATLLVACGGGSSSGGSKPPSDAAGILKDTFGPDKPVKSGKIDLAVAVDATGLSGVGGPLKLTLAGPFQSTGGKTVPEFDFDLALAAGSMNLSAGVTSTGKAGYLKFQGTSYALPDTVFQQFKQGYAKSAASSGGKKSSGPSLSSLGIDPLRWLKNPKKVGVEDVEGAASNHVSATVDVPSLLGDVDTLLKKAGSLSGVAGAAAGVPTGLTPAQKTQIEQAITAASFDVWAGKDDGILRKLDVSVSFDVPASAQARVGGLKKGTVRLTLTIADLNKDQKVSAPATTKPLSQLTSQISGLLGGLGLGSALGSPNSSSGSGSSSGGSGAGGSGSTGSGATGSIAPSAASKYAQCLQSAGTDIAKVNACAKLLSK</sequence>
<gene>
    <name evidence="3" type="ORF">NBH00_06080</name>
</gene>
<feature type="compositionally biased region" description="Low complexity" evidence="1">
    <location>
        <begin position="325"/>
        <end position="334"/>
    </location>
</feature>
<keyword evidence="2" id="KW-0732">Signal</keyword>
<feature type="region of interest" description="Disordered" evidence="1">
    <location>
        <begin position="325"/>
        <end position="355"/>
    </location>
</feature>
<evidence type="ECO:0000256" key="1">
    <source>
        <dbReference type="SAM" id="MobiDB-lite"/>
    </source>
</evidence>
<reference evidence="3 4" key="1">
    <citation type="submission" date="2022-06" db="EMBL/GenBank/DDBJ databases">
        <title>Paraconexibacter antarcticus.</title>
        <authorList>
            <person name="Kim C.S."/>
        </authorList>
    </citation>
    <scope>NUCLEOTIDE SEQUENCE [LARGE SCALE GENOMIC DNA]</scope>
    <source>
        <strain evidence="3 4">02-257</strain>
    </source>
</reference>
<feature type="compositionally biased region" description="Gly residues" evidence="1">
    <location>
        <begin position="335"/>
        <end position="352"/>
    </location>
</feature>
<organism evidence="3 4">
    <name type="scientific">Paraconexibacter antarcticus</name>
    <dbReference type="NCBI Taxonomy" id="2949664"/>
    <lineage>
        <taxon>Bacteria</taxon>
        <taxon>Bacillati</taxon>
        <taxon>Actinomycetota</taxon>
        <taxon>Thermoleophilia</taxon>
        <taxon>Solirubrobacterales</taxon>
        <taxon>Paraconexibacteraceae</taxon>
        <taxon>Paraconexibacter</taxon>
    </lineage>
</organism>
<evidence type="ECO:0000313" key="3">
    <source>
        <dbReference type="EMBL" id="UTI65780.1"/>
    </source>
</evidence>
<dbReference type="Gene3D" id="2.50.20.20">
    <property type="match status" value="1"/>
</dbReference>
<evidence type="ECO:0000256" key="2">
    <source>
        <dbReference type="SAM" id="SignalP"/>
    </source>
</evidence>
<protein>
    <recommendedName>
        <fullName evidence="5">Lipoprotein</fullName>
    </recommendedName>
</protein>
<feature type="signal peptide" evidence="2">
    <location>
        <begin position="1"/>
        <end position="22"/>
    </location>
</feature>
<dbReference type="PROSITE" id="PS51257">
    <property type="entry name" value="PROKAR_LIPOPROTEIN"/>
    <property type="match status" value="1"/>
</dbReference>
<proteinExistence type="predicted"/>
<name>A0ABY5DUU8_9ACTN</name>
<dbReference type="Proteomes" id="UP001056035">
    <property type="component" value="Chromosome"/>
</dbReference>
<evidence type="ECO:0000313" key="4">
    <source>
        <dbReference type="Proteomes" id="UP001056035"/>
    </source>
</evidence>
<dbReference type="EMBL" id="CP098502">
    <property type="protein sequence ID" value="UTI65780.1"/>
    <property type="molecule type" value="Genomic_DNA"/>
</dbReference>
<evidence type="ECO:0008006" key="5">
    <source>
        <dbReference type="Google" id="ProtNLM"/>
    </source>
</evidence>
<dbReference type="RefSeq" id="WP_254572458.1">
    <property type="nucleotide sequence ID" value="NZ_CP098502.1"/>
</dbReference>
<keyword evidence="4" id="KW-1185">Reference proteome</keyword>